<protein>
    <submittedName>
        <fullName evidence="1">Uncharacterized protein</fullName>
    </submittedName>
</protein>
<comment type="caution">
    <text evidence="1">The sequence shown here is derived from an EMBL/GenBank/DDBJ whole genome shotgun (WGS) entry which is preliminary data.</text>
</comment>
<sequence>MNAIRIHRLKKKQNCKTLFCYTKRVLFQEHPFLFFSRLAFVSCGKN</sequence>
<reference evidence="1 2" key="1">
    <citation type="submission" date="2014-12" db="EMBL/GenBank/DDBJ databases">
        <title>Comparative genome analysis of Bacillus coagulans HM-08, Clostridium butyricum HM-68, Bacillus subtilis HM-66 and Bacillus licheniformis BL-09.</title>
        <authorList>
            <person name="Zhang H."/>
        </authorList>
    </citation>
    <scope>NUCLEOTIDE SEQUENCE [LARGE SCALE GENOMIC DNA]</scope>
    <source>
        <strain evidence="1 2">HM-66</strain>
    </source>
</reference>
<gene>
    <name evidence="1" type="ORF">SC09_Contig19orf00043</name>
</gene>
<name>A0A0D1KSC5_BACIU</name>
<evidence type="ECO:0000313" key="2">
    <source>
        <dbReference type="Proteomes" id="UP000032247"/>
    </source>
</evidence>
<evidence type="ECO:0000313" key="1">
    <source>
        <dbReference type="EMBL" id="KIU11805.1"/>
    </source>
</evidence>
<accession>A0A0D1KSC5</accession>
<dbReference type="AlphaFoldDB" id="A0A0D1KSC5"/>
<dbReference type="EMBL" id="JXBC01000002">
    <property type="protein sequence ID" value="KIU11805.1"/>
    <property type="molecule type" value="Genomic_DNA"/>
</dbReference>
<dbReference type="Proteomes" id="UP000032247">
    <property type="component" value="Unassembled WGS sequence"/>
</dbReference>
<organism evidence="1 2">
    <name type="scientific">Bacillus subtilis</name>
    <dbReference type="NCBI Taxonomy" id="1423"/>
    <lineage>
        <taxon>Bacteria</taxon>
        <taxon>Bacillati</taxon>
        <taxon>Bacillota</taxon>
        <taxon>Bacilli</taxon>
        <taxon>Bacillales</taxon>
        <taxon>Bacillaceae</taxon>
        <taxon>Bacillus</taxon>
    </lineage>
</organism>
<proteinExistence type="predicted"/>